<feature type="binding site" evidence="9">
    <location>
        <position position="66"/>
    </location>
    <ligand>
        <name>S-adenosyl-L-methionine</name>
        <dbReference type="ChEBI" id="CHEBI:59789"/>
    </ligand>
</feature>
<evidence type="ECO:0000256" key="1">
    <source>
        <dbReference type="ARBA" id="ARBA00000903"/>
    </source>
</evidence>
<keyword evidence="7 9" id="KW-0808">Transferase</keyword>
<name>A0A3M2I1H6_9GAMM</name>
<dbReference type="AlphaFoldDB" id="A0A3M2I1H6"/>
<dbReference type="PIRSF" id="PIRSF023956">
    <property type="entry name" value="Thiopurine_S-methyltransferase"/>
    <property type="match status" value="1"/>
</dbReference>
<dbReference type="InterPro" id="IPR029063">
    <property type="entry name" value="SAM-dependent_MTases_sf"/>
</dbReference>
<dbReference type="PROSITE" id="PS51585">
    <property type="entry name" value="SAM_MT_TPMT"/>
    <property type="match status" value="1"/>
</dbReference>
<dbReference type="Proteomes" id="UP000269774">
    <property type="component" value="Unassembled WGS sequence"/>
</dbReference>
<evidence type="ECO:0000256" key="6">
    <source>
        <dbReference type="ARBA" id="ARBA00022603"/>
    </source>
</evidence>
<sequence>MDEAFWQRRWTRNEIGFHLNEVNPYLLRHWSCLCLAPGARVLVPLCGKSIDMAWLADQGFAVLGVELSERAVEDFFAEQGLVAEVSDRGPFTIYRSGSLEVLCGDFFELSGADVVDCQAIYDRAALIALPEEMRQRYVEHLLHILPSHCAGMLVTLDYPQDQMAGPPFSVGEDEVRRSLSSRWKVEILEQANVLDERNWKFLQRGLTRLEECCYKLGSLD</sequence>
<dbReference type="RefSeq" id="WP_122164245.1">
    <property type="nucleotide sequence ID" value="NZ_JAMOIB010000001.1"/>
</dbReference>
<evidence type="ECO:0000256" key="8">
    <source>
        <dbReference type="ARBA" id="ARBA00022691"/>
    </source>
</evidence>
<dbReference type="NCBIfam" id="NF009732">
    <property type="entry name" value="PRK13255.1"/>
    <property type="match status" value="1"/>
</dbReference>
<comment type="caution">
    <text evidence="10">The sequence shown here is derived from an EMBL/GenBank/DDBJ whole genome shotgun (WGS) entry which is preliminary data.</text>
</comment>
<dbReference type="InterPro" id="IPR022474">
    <property type="entry name" value="Thiopur_S-MeTfrase_Se/Te_detox"/>
</dbReference>
<dbReference type="CDD" id="cd02440">
    <property type="entry name" value="AdoMet_MTases"/>
    <property type="match status" value="1"/>
</dbReference>
<evidence type="ECO:0000256" key="5">
    <source>
        <dbReference type="ARBA" id="ARBA00022490"/>
    </source>
</evidence>
<evidence type="ECO:0000256" key="9">
    <source>
        <dbReference type="HAMAP-Rule" id="MF_00812"/>
    </source>
</evidence>
<evidence type="ECO:0000256" key="2">
    <source>
        <dbReference type="ARBA" id="ARBA00004496"/>
    </source>
</evidence>
<dbReference type="GO" id="GO:0010038">
    <property type="term" value="P:response to metal ion"/>
    <property type="evidence" value="ECO:0007669"/>
    <property type="project" value="InterPro"/>
</dbReference>
<feature type="binding site" evidence="9">
    <location>
        <position position="45"/>
    </location>
    <ligand>
        <name>S-adenosyl-L-methionine</name>
        <dbReference type="ChEBI" id="CHEBI:59789"/>
    </ligand>
</feature>
<proteinExistence type="inferred from homology"/>
<evidence type="ECO:0000313" key="11">
    <source>
        <dbReference type="Proteomes" id="UP000269774"/>
    </source>
</evidence>
<comment type="similarity">
    <text evidence="3 9">Belongs to the class I-like SAM-binding methyltransferase superfamily. TPMT family.</text>
</comment>
<keyword evidence="6 9" id="KW-0489">Methyltransferase</keyword>
<dbReference type="OrthoDB" id="9778208at2"/>
<dbReference type="FunFam" id="3.40.50.150:FF:000101">
    <property type="entry name" value="Thiopurine S-methyltransferase"/>
    <property type="match status" value="1"/>
</dbReference>
<dbReference type="GO" id="GO:0005737">
    <property type="term" value="C:cytoplasm"/>
    <property type="evidence" value="ECO:0007669"/>
    <property type="project" value="UniProtKB-SubCell"/>
</dbReference>
<dbReference type="SUPFAM" id="SSF53335">
    <property type="entry name" value="S-adenosyl-L-methionine-dependent methyltransferases"/>
    <property type="match status" value="1"/>
</dbReference>
<feature type="binding site" evidence="9">
    <location>
        <position position="123"/>
    </location>
    <ligand>
        <name>S-adenosyl-L-methionine</name>
        <dbReference type="ChEBI" id="CHEBI:59789"/>
    </ligand>
</feature>
<dbReference type="PANTHER" id="PTHR10259">
    <property type="entry name" value="THIOPURINE S-METHYLTRANSFERASE"/>
    <property type="match status" value="1"/>
</dbReference>
<evidence type="ECO:0000313" key="10">
    <source>
        <dbReference type="EMBL" id="RMH92297.1"/>
    </source>
</evidence>
<keyword evidence="5 9" id="KW-0963">Cytoplasm</keyword>
<dbReference type="EC" id="2.1.1.67" evidence="4 9"/>
<protein>
    <recommendedName>
        <fullName evidence="4 9">Thiopurine S-methyltransferase</fullName>
        <ecNumber evidence="4 9">2.1.1.67</ecNumber>
    </recommendedName>
    <alternativeName>
        <fullName evidence="9">Thiopurine methyltransferase</fullName>
    </alternativeName>
</protein>
<dbReference type="Gene3D" id="3.40.50.150">
    <property type="entry name" value="Vaccinia Virus protein VP39"/>
    <property type="match status" value="1"/>
</dbReference>
<keyword evidence="8 9" id="KW-0949">S-adenosyl-L-methionine</keyword>
<dbReference type="EMBL" id="RFFM01000001">
    <property type="protein sequence ID" value="RMH92297.1"/>
    <property type="molecule type" value="Genomic_DNA"/>
</dbReference>
<comment type="catalytic activity">
    <reaction evidence="1 9">
        <text>S-adenosyl-L-methionine + a thiopurine = S-adenosyl-L-homocysteine + a thiopurine S-methylether.</text>
        <dbReference type="EC" id="2.1.1.67"/>
    </reaction>
</comment>
<comment type="subcellular location">
    <subcellularLocation>
        <location evidence="2 9">Cytoplasm</location>
    </subcellularLocation>
</comment>
<evidence type="ECO:0000256" key="7">
    <source>
        <dbReference type="ARBA" id="ARBA00022679"/>
    </source>
</evidence>
<reference evidence="10 11" key="1">
    <citation type="submission" date="2018-10" db="EMBL/GenBank/DDBJ databases">
        <title>Pseudomonas zhaodongensis NEAU-ST5-21(T) genome.</title>
        <authorList>
            <person name="Peng J."/>
            <person name="Liu Z.-P."/>
        </authorList>
    </citation>
    <scope>NUCLEOTIDE SEQUENCE [LARGE SCALE GENOMIC DNA]</scope>
    <source>
        <strain evidence="10 11">NEAU-ST5-21</strain>
    </source>
</reference>
<evidence type="ECO:0000256" key="4">
    <source>
        <dbReference type="ARBA" id="ARBA00011905"/>
    </source>
</evidence>
<dbReference type="InterPro" id="IPR008854">
    <property type="entry name" value="TPMT"/>
</dbReference>
<gene>
    <name evidence="9" type="primary">tpm</name>
    <name evidence="10" type="ORF">EA797_06175</name>
</gene>
<dbReference type="GO" id="GO:0008119">
    <property type="term" value="F:thiopurine S-methyltransferase activity"/>
    <property type="evidence" value="ECO:0007669"/>
    <property type="project" value="UniProtKB-UniRule"/>
</dbReference>
<dbReference type="Pfam" id="PF05724">
    <property type="entry name" value="TPMT"/>
    <property type="match status" value="1"/>
</dbReference>
<dbReference type="NCBIfam" id="TIGR03840">
    <property type="entry name" value="TMPT_Se_Te"/>
    <property type="match status" value="1"/>
</dbReference>
<evidence type="ECO:0000256" key="3">
    <source>
        <dbReference type="ARBA" id="ARBA00008145"/>
    </source>
</evidence>
<dbReference type="PANTHER" id="PTHR10259:SF11">
    <property type="entry name" value="THIOPURINE S-METHYLTRANSFERASE"/>
    <property type="match status" value="1"/>
</dbReference>
<accession>A0A3M2I1H6</accession>
<dbReference type="InterPro" id="IPR025835">
    <property type="entry name" value="Thiopurine_S-MeTrfase"/>
</dbReference>
<organism evidence="10 11">
    <name type="scientific">Stutzerimonas zhaodongensis</name>
    <dbReference type="NCBI Taxonomy" id="1176257"/>
    <lineage>
        <taxon>Bacteria</taxon>
        <taxon>Pseudomonadati</taxon>
        <taxon>Pseudomonadota</taxon>
        <taxon>Gammaproteobacteria</taxon>
        <taxon>Pseudomonadales</taxon>
        <taxon>Pseudomonadaceae</taxon>
        <taxon>Stutzerimonas</taxon>
    </lineage>
</organism>
<feature type="binding site" evidence="9">
    <location>
        <position position="10"/>
    </location>
    <ligand>
        <name>S-adenosyl-L-methionine</name>
        <dbReference type="ChEBI" id="CHEBI:59789"/>
    </ligand>
</feature>
<dbReference type="GO" id="GO:0032259">
    <property type="term" value="P:methylation"/>
    <property type="evidence" value="ECO:0007669"/>
    <property type="project" value="UniProtKB-KW"/>
</dbReference>
<dbReference type="HAMAP" id="MF_00812">
    <property type="entry name" value="Thiopur_methtran"/>
    <property type="match status" value="1"/>
</dbReference>
<keyword evidence="11" id="KW-1185">Reference proteome</keyword>